<dbReference type="InterPro" id="IPR042099">
    <property type="entry name" value="ANL_N_sf"/>
</dbReference>
<evidence type="ECO:0000259" key="3">
    <source>
        <dbReference type="Pfam" id="PF00501"/>
    </source>
</evidence>
<proteinExistence type="predicted"/>
<keyword evidence="1" id="KW-0547">Nucleotide-binding</keyword>
<reference evidence="5" key="1">
    <citation type="submission" date="2016-10" db="EMBL/GenBank/DDBJ databases">
        <authorList>
            <person name="Varghese N."/>
            <person name="Submissions S."/>
        </authorList>
    </citation>
    <scope>NUCLEOTIDE SEQUENCE [LARGE SCALE GENOMIC DNA]</scope>
    <source>
        <strain evidence="5">DSM 17465</strain>
    </source>
</reference>
<dbReference type="Pfam" id="PF00501">
    <property type="entry name" value="AMP-binding"/>
    <property type="match status" value="1"/>
</dbReference>
<dbReference type="GO" id="GO:0004467">
    <property type="term" value="F:long-chain fatty acid-CoA ligase activity"/>
    <property type="evidence" value="ECO:0007669"/>
    <property type="project" value="TreeGrafter"/>
</dbReference>
<dbReference type="AlphaFoldDB" id="A0A1I7DMQ1"/>
<feature type="domain" description="AMP-dependent synthetase/ligase" evidence="3">
    <location>
        <begin position="53"/>
        <end position="472"/>
    </location>
</feature>
<organism evidence="4 5">
    <name type="scientific">Pseudovibrio denitrificans</name>
    <dbReference type="NCBI Taxonomy" id="258256"/>
    <lineage>
        <taxon>Bacteria</taxon>
        <taxon>Pseudomonadati</taxon>
        <taxon>Pseudomonadota</taxon>
        <taxon>Alphaproteobacteria</taxon>
        <taxon>Hyphomicrobiales</taxon>
        <taxon>Stappiaceae</taxon>
        <taxon>Pseudovibrio</taxon>
    </lineage>
</organism>
<keyword evidence="2" id="KW-0067">ATP-binding</keyword>
<accession>A0A1I7DMQ1</accession>
<evidence type="ECO:0000313" key="5">
    <source>
        <dbReference type="Proteomes" id="UP000183371"/>
    </source>
</evidence>
<protein>
    <submittedName>
        <fullName evidence="4">Long-chain acyl-CoA synthetase</fullName>
    </submittedName>
</protein>
<dbReference type="InterPro" id="IPR020845">
    <property type="entry name" value="AMP-binding_CS"/>
</dbReference>
<name>A0A1I7DMQ1_9HYPH</name>
<evidence type="ECO:0000256" key="1">
    <source>
        <dbReference type="ARBA" id="ARBA00022741"/>
    </source>
</evidence>
<dbReference type="EMBL" id="FPBD01000009">
    <property type="protein sequence ID" value="SFU12959.1"/>
    <property type="molecule type" value="Genomic_DNA"/>
</dbReference>
<evidence type="ECO:0000256" key="2">
    <source>
        <dbReference type="ARBA" id="ARBA00022840"/>
    </source>
</evidence>
<dbReference type="PROSITE" id="PS00455">
    <property type="entry name" value="AMP_BINDING"/>
    <property type="match status" value="1"/>
</dbReference>
<keyword evidence="5" id="KW-1185">Reference proteome</keyword>
<dbReference type="GO" id="GO:0016020">
    <property type="term" value="C:membrane"/>
    <property type="evidence" value="ECO:0007669"/>
    <property type="project" value="TreeGrafter"/>
</dbReference>
<dbReference type="SUPFAM" id="SSF56801">
    <property type="entry name" value="Acetyl-CoA synthetase-like"/>
    <property type="match status" value="1"/>
</dbReference>
<gene>
    <name evidence="4" type="ORF">SAMN05444141_109187</name>
</gene>
<dbReference type="Proteomes" id="UP000183371">
    <property type="component" value="Unassembled WGS sequence"/>
</dbReference>
<dbReference type="Gene3D" id="3.40.50.12780">
    <property type="entry name" value="N-terminal domain of ligase-like"/>
    <property type="match status" value="1"/>
</dbReference>
<dbReference type="PANTHER" id="PTHR43272">
    <property type="entry name" value="LONG-CHAIN-FATTY-ACID--COA LIGASE"/>
    <property type="match status" value="1"/>
</dbReference>
<sequence length="695" mass="78070">MEDLRGGAISLSYFLRVNRQTKGTSVWPLARGDSKMQVPPSAGMDTFPQLLIRNARDWGDRPAYREKDLGIWQSWTWLEVLEEVRKLSLGLKSLGCKEGDKVAVIGANRPHLYWVFAAVQALGGIPIPVYADSVAEEIAYVLGHAEVRFAVAEDQEQVDKLIDMSEKLPLLEHIIYEDPKGLRDYDHTRLHRYKTVQDAGQALLDNDEKLADEWFEAVKGGKREDVAVILYTSGTTGRPKGVMLTFNNLMVSVQNANKFDNLDENADTVAYLPMAWVGDHVFSYAQCITAGYCVNCPEGPETVSIDRKEIAPTYMFAPPRVFEGMLTHIMVRMEDAGTMKKKLFDYFLDYANKVGERILNGESVSLFERMKYAVGEFCVYGPLKNEMGFSRVRVAYTAGEAIGPEIFKFYRSIGLNLKQLYGQTESSVFITSQPDGQIYADTVGVPMQDVEVRIADSGEVMYRSPGAFLGYYKNDDATKDTKTEDGWVHTGDAGMFLENGHLKIIDRAKDVGKLNDGSMFAPKYIENKLKFFPNIKEAVTFGNERDYVCAFVNIDLVAVGNWAERNNIAYASYQELAAHPEVYKTIQSHVDQVNKDLAEEPMMAGAQIKRFLVLHKELDPDDGELTRTQKVRRNFVADRYAPLIEAFYAGETSKHVVTEVTFEDGRQGTIEATVEIRDMETYNSKAMSAIGEAAE</sequence>
<dbReference type="InterPro" id="IPR020459">
    <property type="entry name" value="AMP-binding"/>
</dbReference>
<dbReference type="PRINTS" id="PR00154">
    <property type="entry name" value="AMPBINDING"/>
</dbReference>
<dbReference type="Pfam" id="PF23562">
    <property type="entry name" value="AMP-binding_C_3"/>
    <property type="match status" value="1"/>
</dbReference>
<evidence type="ECO:0000313" key="4">
    <source>
        <dbReference type="EMBL" id="SFU12959.1"/>
    </source>
</evidence>
<dbReference type="InterPro" id="IPR000873">
    <property type="entry name" value="AMP-dep_synth/lig_dom"/>
</dbReference>
<dbReference type="PANTHER" id="PTHR43272:SF33">
    <property type="entry name" value="AMP-BINDING DOMAIN-CONTAINING PROTEIN-RELATED"/>
    <property type="match status" value="1"/>
</dbReference>
<dbReference type="GO" id="GO:0005524">
    <property type="term" value="F:ATP binding"/>
    <property type="evidence" value="ECO:0007669"/>
    <property type="project" value="UniProtKB-KW"/>
</dbReference>